<comment type="similarity">
    <text evidence="8">Belongs to the anion channel-forming bestrophin (TC 1.A.46) family.</text>
</comment>
<dbReference type="GO" id="GO:0005254">
    <property type="term" value="F:chloride channel activity"/>
    <property type="evidence" value="ECO:0007669"/>
    <property type="project" value="InterPro"/>
</dbReference>
<dbReference type="InterPro" id="IPR044669">
    <property type="entry name" value="YneE/VCCN1/2-like"/>
</dbReference>
<dbReference type="OrthoDB" id="445589at2"/>
<keyword evidence="7 9" id="KW-0472">Membrane</keyword>
<dbReference type="Proteomes" id="UP000004095">
    <property type="component" value="Unassembled WGS sequence"/>
</dbReference>
<dbReference type="GO" id="GO:0005886">
    <property type="term" value="C:plasma membrane"/>
    <property type="evidence" value="ECO:0007669"/>
    <property type="project" value="UniProtKB-SubCell"/>
</dbReference>
<feature type="transmembrane region" description="Helical" evidence="9">
    <location>
        <begin position="43"/>
        <end position="62"/>
    </location>
</feature>
<evidence type="ECO:0008006" key="12">
    <source>
        <dbReference type="Google" id="ProtNLM"/>
    </source>
</evidence>
<comment type="caution">
    <text evidence="10">The sequence shown here is derived from an EMBL/GenBank/DDBJ whole genome shotgun (WGS) entry which is preliminary data.</text>
</comment>
<dbReference type="eggNOG" id="COG3781">
    <property type="taxonomic scope" value="Bacteria"/>
</dbReference>
<feature type="transmembrane region" description="Helical" evidence="9">
    <location>
        <begin position="219"/>
        <end position="236"/>
    </location>
</feature>
<keyword evidence="2" id="KW-0813">Transport</keyword>
<dbReference type="PANTHER" id="PTHR33281">
    <property type="entry name" value="UPF0187 PROTEIN YNEE"/>
    <property type="match status" value="1"/>
</dbReference>
<dbReference type="PANTHER" id="PTHR33281:SF19">
    <property type="entry name" value="VOLTAGE-DEPENDENT ANION CHANNEL-FORMING PROTEIN YNEE"/>
    <property type="match status" value="1"/>
</dbReference>
<dbReference type="Pfam" id="PF25539">
    <property type="entry name" value="Bestrophin_2"/>
    <property type="match status" value="1"/>
</dbReference>
<keyword evidence="5 9" id="KW-1133">Transmembrane helix</keyword>
<evidence type="ECO:0000256" key="5">
    <source>
        <dbReference type="ARBA" id="ARBA00022989"/>
    </source>
</evidence>
<organism evidence="10 11">
    <name type="scientific">Microscilla marina ATCC 23134</name>
    <dbReference type="NCBI Taxonomy" id="313606"/>
    <lineage>
        <taxon>Bacteria</taxon>
        <taxon>Pseudomonadati</taxon>
        <taxon>Bacteroidota</taxon>
        <taxon>Cytophagia</taxon>
        <taxon>Cytophagales</taxon>
        <taxon>Microscillaceae</taxon>
        <taxon>Microscilla</taxon>
    </lineage>
</organism>
<protein>
    <recommendedName>
        <fullName evidence="12">Hydrogenase</fullName>
    </recommendedName>
</protein>
<evidence type="ECO:0000313" key="11">
    <source>
        <dbReference type="Proteomes" id="UP000004095"/>
    </source>
</evidence>
<evidence type="ECO:0000256" key="4">
    <source>
        <dbReference type="ARBA" id="ARBA00022692"/>
    </source>
</evidence>
<accession>A1ZK76</accession>
<reference evidence="10 11" key="1">
    <citation type="submission" date="2007-01" db="EMBL/GenBank/DDBJ databases">
        <authorList>
            <person name="Haygood M."/>
            <person name="Podell S."/>
            <person name="Anderson C."/>
            <person name="Hopkinson B."/>
            <person name="Roe K."/>
            <person name="Barbeau K."/>
            <person name="Gaasterland T."/>
            <person name="Ferriera S."/>
            <person name="Johnson J."/>
            <person name="Kravitz S."/>
            <person name="Beeson K."/>
            <person name="Sutton G."/>
            <person name="Rogers Y.-H."/>
            <person name="Friedman R."/>
            <person name="Frazier M."/>
            <person name="Venter J.C."/>
        </authorList>
    </citation>
    <scope>NUCLEOTIDE SEQUENCE [LARGE SCALE GENOMIC DNA]</scope>
    <source>
        <strain evidence="10 11">ATCC 23134</strain>
    </source>
</reference>
<keyword evidence="3" id="KW-1003">Cell membrane</keyword>
<gene>
    <name evidence="10" type="ORF">M23134_02293</name>
</gene>
<evidence type="ECO:0000256" key="3">
    <source>
        <dbReference type="ARBA" id="ARBA00022475"/>
    </source>
</evidence>
<keyword evidence="4 9" id="KW-0812">Transmembrane</keyword>
<proteinExistence type="inferred from homology"/>
<evidence type="ECO:0000256" key="9">
    <source>
        <dbReference type="SAM" id="Phobius"/>
    </source>
</evidence>
<evidence type="ECO:0000256" key="8">
    <source>
        <dbReference type="ARBA" id="ARBA00034708"/>
    </source>
</evidence>
<dbReference type="RefSeq" id="WP_002696675.1">
    <property type="nucleotide sequence ID" value="NZ_AAWS01000012.1"/>
</dbReference>
<keyword evidence="6" id="KW-0406">Ion transport</keyword>
<evidence type="ECO:0000256" key="6">
    <source>
        <dbReference type="ARBA" id="ARBA00023065"/>
    </source>
</evidence>
<sequence length="312" mass="36389">MYINKTISFRVILGFAWKNLFIFTILATLVCIVYLHYGVKQVAIPFLPLGTLGTAVAILLGFRNNSAYDRFWEARKIWGGIVNTSRSFARQVTTFVTTQFAQGDMSEENAKTLQKELVYRHLAWLNALRLHLRREDLLNETCWYELIHFISEEELKEINLKQNKPTQLNQLQGERLQYARSVGLIDDFRHMELDRSLNVMYDLQGKCERIKNTPLPRQYAFFTKVFVWVFVCLLPFGFVDILHWMTIPLAVLVSWIFTVLEQVGHYTEDPFSNGINDIPMTSMCRTIEIDLREQLKETELPKPLRAVNGVLM</sequence>
<evidence type="ECO:0000313" key="10">
    <source>
        <dbReference type="EMBL" id="EAY29102.1"/>
    </source>
</evidence>
<name>A1ZK76_MICM2</name>
<evidence type="ECO:0000256" key="2">
    <source>
        <dbReference type="ARBA" id="ARBA00022448"/>
    </source>
</evidence>
<feature type="transmembrane region" description="Helical" evidence="9">
    <location>
        <begin position="20"/>
        <end position="37"/>
    </location>
</feature>
<evidence type="ECO:0000256" key="1">
    <source>
        <dbReference type="ARBA" id="ARBA00004651"/>
    </source>
</evidence>
<evidence type="ECO:0000256" key="7">
    <source>
        <dbReference type="ARBA" id="ARBA00023136"/>
    </source>
</evidence>
<dbReference type="AlphaFoldDB" id="A1ZK76"/>
<dbReference type="EMBL" id="AAWS01000012">
    <property type="protein sequence ID" value="EAY29102.1"/>
    <property type="molecule type" value="Genomic_DNA"/>
</dbReference>
<keyword evidence="11" id="KW-1185">Reference proteome</keyword>
<comment type="subcellular location">
    <subcellularLocation>
        <location evidence="1">Cell membrane</location>
        <topology evidence="1">Multi-pass membrane protein</topology>
    </subcellularLocation>
</comment>